<evidence type="ECO:0000313" key="3">
    <source>
        <dbReference type="EnsemblPlants" id="cds.evm.model.02.1507"/>
    </source>
</evidence>
<keyword evidence="4" id="KW-1185">Reference proteome</keyword>
<keyword evidence="2" id="KW-0812">Transmembrane</keyword>
<dbReference type="Proteomes" id="UP000596661">
    <property type="component" value="Chromosome 2"/>
</dbReference>
<accession>A0A803NTW9</accession>
<dbReference type="EMBL" id="UZAU01000202">
    <property type="status" value="NOT_ANNOTATED_CDS"/>
    <property type="molecule type" value="Genomic_DNA"/>
</dbReference>
<sequence>MPHRKPMRHQIRDALNTNPLLRPETSSLTNIKQQPGESRKAYLSLFSTTAARVRNLNDSIQLTALQAGIAIDLSTVGGELWDDLHGFPVMNINEFNEGVQYPHVDPLVVTVQPAKESEESIGGQREFSQHPLQGYIEENGVREYEVEALHVYNVLMGHPALIGLGTGPGSCNFWRWLDPKMCDRSRQVIPGLLRKIKQLESEISSITENEEESSRKSSMKNHTWASSKNESIHKSIPSYKKPVVIICVVLVMIVLYFKY</sequence>
<feature type="transmembrane region" description="Helical" evidence="2">
    <location>
        <begin position="238"/>
        <end position="257"/>
    </location>
</feature>
<organism evidence="3 4">
    <name type="scientific">Cannabis sativa</name>
    <name type="common">Hemp</name>
    <name type="synonym">Marijuana</name>
    <dbReference type="NCBI Taxonomy" id="3483"/>
    <lineage>
        <taxon>Eukaryota</taxon>
        <taxon>Viridiplantae</taxon>
        <taxon>Streptophyta</taxon>
        <taxon>Embryophyta</taxon>
        <taxon>Tracheophyta</taxon>
        <taxon>Spermatophyta</taxon>
        <taxon>Magnoliopsida</taxon>
        <taxon>eudicotyledons</taxon>
        <taxon>Gunneridae</taxon>
        <taxon>Pentapetalae</taxon>
        <taxon>rosids</taxon>
        <taxon>fabids</taxon>
        <taxon>Rosales</taxon>
        <taxon>Cannabaceae</taxon>
        <taxon>Cannabis</taxon>
    </lineage>
</organism>
<reference evidence="3" key="2">
    <citation type="submission" date="2021-03" db="UniProtKB">
        <authorList>
            <consortium name="EnsemblPlants"/>
        </authorList>
    </citation>
    <scope>IDENTIFICATION</scope>
</reference>
<dbReference type="EnsemblPlants" id="evm.model.02.1507">
    <property type="protein sequence ID" value="cds.evm.model.02.1507"/>
    <property type="gene ID" value="evm.TU.02.1507"/>
</dbReference>
<evidence type="ECO:0000313" key="4">
    <source>
        <dbReference type="Proteomes" id="UP000596661"/>
    </source>
</evidence>
<dbReference type="AlphaFoldDB" id="A0A803NTW9"/>
<keyword evidence="2" id="KW-1133">Transmembrane helix</keyword>
<feature type="region of interest" description="Disordered" evidence="1">
    <location>
        <begin position="205"/>
        <end position="224"/>
    </location>
</feature>
<evidence type="ECO:0000256" key="1">
    <source>
        <dbReference type="SAM" id="MobiDB-lite"/>
    </source>
</evidence>
<protein>
    <submittedName>
        <fullName evidence="3">Uncharacterized protein</fullName>
    </submittedName>
</protein>
<proteinExistence type="predicted"/>
<reference evidence="3" key="1">
    <citation type="submission" date="2018-11" db="EMBL/GenBank/DDBJ databases">
        <authorList>
            <person name="Grassa J C."/>
        </authorList>
    </citation>
    <scope>NUCLEOTIDE SEQUENCE [LARGE SCALE GENOMIC DNA]</scope>
</reference>
<dbReference type="Gramene" id="evm.model.02.1507">
    <property type="protein sequence ID" value="cds.evm.model.02.1507"/>
    <property type="gene ID" value="evm.TU.02.1507"/>
</dbReference>
<keyword evidence="2" id="KW-0472">Membrane</keyword>
<evidence type="ECO:0000256" key="2">
    <source>
        <dbReference type="SAM" id="Phobius"/>
    </source>
</evidence>
<name>A0A803NTW9_CANSA</name>